<dbReference type="GO" id="GO:0008408">
    <property type="term" value="F:3'-5' exonuclease activity"/>
    <property type="evidence" value="ECO:0007669"/>
    <property type="project" value="TreeGrafter"/>
</dbReference>
<sequence length="270" mass="30665">MNLKLRNPLTFFDLETTGTNVVNDRIVELSVVKVMPNGETITKTTKVNPTIPIPHETSLIHGIYDEDVKDLPSFKNIAKSLAKFLEGSDLAGFNILKFDVPMLVEEFLRAGVDFDISKRKLVDAQKIFHMMEKRTLSAAYKFYCNKELDGAHSAEADTLATFEVLMAQVEKYEGQDMVDNLGKKIGVVKNDMQALHDLTSSNMVDLAGRIILKDGVECFNFGKHRNRSVVEVFEKEPSYYEWMMKGDFPQDTKRRLTEIKLRAFSKLTGK</sequence>
<dbReference type="GO" id="GO:0005829">
    <property type="term" value="C:cytosol"/>
    <property type="evidence" value="ECO:0007669"/>
    <property type="project" value="TreeGrafter"/>
</dbReference>
<dbReference type="AlphaFoldDB" id="A0A937G1D0"/>
<dbReference type="Pfam" id="PF00929">
    <property type="entry name" value="RNase_T"/>
    <property type="match status" value="1"/>
</dbReference>
<dbReference type="InterPro" id="IPR046768">
    <property type="entry name" value="ExoX-like_C"/>
</dbReference>
<evidence type="ECO:0000313" key="3">
    <source>
        <dbReference type="Proteomes" id="UP000614216"/>
    </source>
</evidence>
<dbReference type="SMART" id="SM00479">
    <property type="entry name" value="EXOIII"/>
    <property type="match status" value="1"/>
</dbReference>
<dbReference type="PANTHER" id="PTHR30231">
    <property type="entry name" value="DNA POLYMERASE III SUBUNIT EPSILON"/>
    <property type="match status" value="1"/>
</dbReference>
<organism evidence="2 3">
    <name type="scientific">Fulvivirga marina</name>
    <dbReference type="NCBI Taxonomy" id="2494733"/>
    <lineage>
        <taxon>Bacteria</taxon>
        <taxon>Pseudomonadati</taxon>
        <taxon>Bacteroidota</taxon>
        <taxon>Cytophagia</taxon>
        <taxon>Cytophagales</taxon>
        <taxon>Fulvivirgaceae</taxon>
        <taxon>Fulvivirga</taxon>
    </lineage>
</organism>
<keyword evidence="3" id="KW-1185">Reference proteome</keyword>
<dbReference type="InterPro" id="IPR013520">
    <property type="entry name" value="Ribonucl_H"/>
</dbReference>
<accession>A0A937G1D0</accession>
<dbReference type="GO" id="GO:0003676">
    <property type="term" value="F:nucleic acid binding"/>
    <property type="evidence" value="ECO:0007669"/>
    <property type="project" value="InterPro"/>
</dbReference>
<dbReference type="PANTHER" id="PTHR30231:SF41">
    <property type="entry name" value="DNA POLYMERASE III SUBUNIT EPSILON"/>
    <property type="match status" value="1"/>
</dbReference>
<evidence type="ECO:0000259" key="1">
    <source>
        <dbReference type="SMART" id="SM00479"/>
    </source>
</evidence>
<proteinExistence type="predicted"/>
<dbReference type="Pfam" id="PF20600">
    <property type="entry name" value="ExoX-like_C"/>
    <property type="match status" value="1"/>
</dbReference>
<dbReference type="Proteomes" id="UP000614216">
    <property type="component" value="Unassembled WGS sequence"/>
</dbReference>
<dbReference type="CDD" id="cd06127">
    <property type="entry name" value="DEDDh"/>
    <property type="match status" value="1"/>
</dbReference>
<dbReference type="Gene3D" id="3.30.420.10">
    <property type="entry name" value="Ribonuclease H-like superfamily/Ribonuclease H"/>
    <property type="match status" value="1"/>
</dbReference>
<comment type="caution">
    <text evidence="2">The sequence shown here is derived from an EMBL/GenBank/DDBJ whole genome shotgun (WGS) entry which is preliminary data.</text>
</comment>
<keyword evidence="2" id="KW-0378">Hydrolase</keyword>
<dbReference type="InterPro" id="IPR012337">
    <property type="entry name" value="RNaseH-like_sf"/>
</dbReference>
<dbReference type="GO" id="GO:0045004">
    <property type="term" value="P:DNA replication proofreading"/>
    <property type="evidence" value="ECO:0007669"/>
    <property type="project" value="TreeGrafter"/>
</dbReference>
<dbReference type="InterPro" id="IPR036397">
    <property type="entry name" value="RNaseH_sf"/>
</dbReference>
<dbReference type="RefSeq" id="WP_202859566.1">
    <property type="nucleotide sequence ID" value="NZ_JAEUGD010000068.1"/>
</dbReference>
<feature type="domain" description="Exonuclease" evidence="1">
    <location>
        <begin position="8"/>
        <end position="174"/>
    </location>
</feature>
<dbReference type="SUPFAM" id="SSF53098">
    <property type="entry name" value="Ribonuclease H-like"/>
    <property type="match status" value="1"/>
</dbReference>
<keyword evidence="2" id="KW-0540">Nuclease</keyword>
<evidence type="ECO:0000313" key="2">
    <source>
        <dbReference type="EMBL" id="MBL6450024.1"/>
    </source>
</evidence>
<keyword evidence="2" id="KW-0269">Exonuclease</keyword>
<gene>
    <name evidence="2" type="ORF">JMN32_27165</name>
</gene>
<protein>
    <submittedName>
        <fullName evidence="2">3'-5' exonuclease</fullName>
    </submittedName>
</protein>
<dbReference type="EMBL" id="JAEUGD010000068">
    <property type="protein sequence ID" value="MBL6450024.1"/>
    <property type="molecule type" value="Genomic_DNA"/>
</dbReference>
<name>A0A937G1D0_9BACT</name>
<reference evidence="2" key="1">
    <citation type="submission" date="2021-01" db="EMBL/GenBank/DDBJ databases">
        <title>Fulvivirga kasyanovii gen. nov., sp nov., a novel member of the phylum Bacteroidetes isolated from seawater in a mussel farm.</title>
        <authorList>
            <person name="Zhao L.-H."/>
            <person name="Wang Z.-J."/>
        </authorList>
    </citation>
    <scope>NUCLEOTIDE SEQUENCE</scope>
    <source>
        <strain evidence="2">29W222</strain>
    </source>
</reference>